<dbReference type="Proteomes" id="UP001329825">
    <property type="component" value="Chromosome 4"/>
</dbReference>
<proteinExistence type="predicted"/>
<feature type="transmembrane region" description="Helical" evidence="1">
    <location>
        <begin position="130"/>
        <end position="149"/>
    </location>
</feature>
<dbReference type="GeneID" id="87955420"/>
<dbReference type="InterPro" id="IPR045339">
    <property type="entry name" value="DUF6534"/>
</dbReference>
<dbReference type="PANTHER" id="PTHR40465">
    <property type="entry name" value="CHROMOSOME 1, WHOLE GENOME SHOTGUN SEQUENCE"/>
    <property type="match status" value="1"/>
</dbReference>
<dbReference type="Pfam" id="PF20152">
    <property type="entry name" value="DUF6534"/>
    <property type="match status" value="1"/>
</dbReference>
<evidence type="ECO:0000313" key="3">
    <source>
        <dbReference type="EMBL" id="WRT66334.1"/>
    </source>
</evidence>
<dbReference type="PANTHER" id="PTHR40465:SF1">
    <property type="entry name" value="DUF6534 DOMAIN-CONTAINING PROTEIN"/>
    <property type="match status" value="1"/>
</dbReference>
<keyword evidence="1" id="KW-1133">Transmembrane helix</keyword>
<feature type="transmembrane region" description="Helical" evidence="1">
    <location>
        <begin position="208"/>
        <end position="228"/>
    </location>
</feature>
<feature type="transmembrane region" description="Helical" evidence="1">
    <location>
        <begin position="169"/>
        <end position="187"/>
    </location>
</feature>
<keyword evidence="1" id="KW-0472">Membrane</keyword>
<feature type="transmembrane region" description="Helical" evidence="1">
    <location>
        <begin position="58"/>
        <end position="78"/>
    </location>
</feature>
<accession>A0ABZ1CYV1</accession>
<protein>
    <recommendedName>
        <fullName evidence="2">DUF6534 domain-containing protein</fullName>
    </recommendedName>
</protein>
<gene>
    <name evidence="3" type="ORF">IL334_003289</name>
</gene>
<sequence length="324" mass="36945">MVATDEEIKEMILEHPMKYLGPFFFGAVLDTLLYGVIISKIIYWGDWSAKSDSRKNRIVVFLIFCLSTGATVYIIYWMSTLFVQGFGKSYQSFLSFHYLAWYSVWEVGACTVSHLYYTERAYRLNDNRKWIPLVILPLLLISIAGAIGVRVASFKYSSLLLAGKFSSFAYTWLITGALIDIILLIAMTKGLAKSKTGWSTTDHLLKKLIKLSVETQLPGTLLAIGFMLQYGIRPTSTFCVIWAVVLPKTYMICLMTVINSRVTLRRTLETLRESEENDNVYRPRRNGCHERDDDIPVGPISYPTVFIESSVAELELDDRMQEVK</sequence>
<keyword evidence="4" id="KW-1185">Reference proteome</keyword>
<evidence type="ECO:0000256" key="1">
    <source>
        <dbReference type="SAM" id="Phobius"/>
    </source>
</evidence>
<feature type="domain" description="DUF6534" evidence="2">
    <location>
        <begin position="177"/>
        <end position="262"/>
    </location>
</feature>
<organism evidence="3 4">
    <name type="scientific">Kwoniella shivajii</name>
    <dbReference type="NCBI Taxonomy" id="564305"/>
    <lineage>
        <taxon>Eukaryota</taxon>
        <taxon>Fungi</taxon>
        <taxon>Dikarya</taxon>
        <taxon>Basidiomycota</taxon>
        <taxon>Agaricomycotina</taxon>
        <taxon>Tremellomycetes</taxon>
        <taxon>Tremellales</taxon>
        <taxon>Cryptococcaceae</taxon>
        <taxon>Kwoniella</taxon>
    </lineage>
</organism>
<dbReference type="RefSeq" id="XP_062791074.1">
    <property type="nucleotide sequence ID" value="XM_062935023.1"/>
</dbReference>
<dbReference type="EMBL" id="CP141884">
    <property type="protein sequence ID" value="WRT66334.1"/>
    <property type="molecule type" value="Genomic_DNA"/>
</dbReference>
<feature type="transmembrane region" description="Helical" evidence="1">
    <location>
        <begin position="98"/>
        <end position="118"/>
    </location>
</feature>
<name>A0ABZ1CYV1_9TREE</name>
<reference evidence="3 4" key="1">
    <citation type="submission" date="2024-01" db="EMBL/GenBank/DDBJ databases">
        <title>Comparative genomics of Cryptococcus and Kwoniella reveals pathogenesis evolution and contrasting modes of karyotype evolution via chromosome fusion or intercentromeric recombination.</title>
        <authorList>
            <person name="Coelho M.A."/>
            <person name="David-Palma M."/>
            <person name="Shea T."/>
            <person name="Bowers K."/>
            <person name="McGinley-Smith S."/>
            <person name="Mohammad A.W."/>
            <person name="Gnirke A."/>
            <person name="Yurkov A.M."/>
            <person name="Nowrousian M."/>
            <person name="Sun S."/>
            <person name="Cuomo C.A."/>
            <person name="Heitman J."/>
        </authorList>
    </citation>
    <scope>NUCLEOTIDE SEQUENCE [LARGE SCALE GENOMIC DNA]</scope>
    <source>
        <strain evidence="3">CBS 11374</strain>
    </source>
</reference>
<feature type="transmembrane region" description="Helical" evidence="1">
    <location>
        <begin position="19"/>
        <end position="37"/>
    </location>
</feature>
<keyword evidence="1" id="KW-0812">Transmembrane</keyword>
<evidence type="ECO:0000259" key="2">
    <source>
        <dbReference type="Pfam" id="PF20152"/>
    </source>
</evidence>
<evidence type="ECO:0000313" key="4">
    <source>
        <dbReference type="Proteomes" id="UP001329825"/>
    </source>
</evidence>
<feature type="transmembrane region" description="Helical" evidence="1">
    <location>
        <begin position="240"/>
        <end position="258"/>
    </location>
</feature>